<dbReference type="EMBL" id="JAKUCV010001627">
    <property type="protein sequence ID" value="KAJ4845599.1"/>
    <property type="molecule type" value="Genomic_DNA"/>
</dbReference>
<dbReference type="InterPro" id="IPR025558">
    <property type="entry name" value="DUF4283"/>
</dbReference>
<dbReference type="AlphaFoldDB" id="A0A9Q0G8M1"/>
<name>A0A9Q0G8M1_9ROSI</name>
<evidence type="ECO:0000313" key="2">
    <source>
        <dbReference type="EMBL" id="KAJ4845599.1"/>
    </source>
</evidence>
<reference evidence="2" key="2">
    <citation type="journal article" date="2023" name="Plants (Basel)">
        <title>Annotation of the Turnera subulata (Passifloraceae) Draft Genome Reveals the S-Locus Evolved after the Divergence of Turneroideae from Passifloroideae in a Stepwise Manner.</title>
        <authorList>
            <person name="Henning P.M."/>
            <person name="Roalson E.H."/>
            <person name="Mir W."/>
            <person name="McCubbin A.G."/>
            <person name="Shore J.S."/>
        </authorList>
    </citation>
    <scope>NUCLEOTIDE SEQUENCE</scope>
    <source>
        <strain evidence="2">F60SS</strain>
    </source>
</reference>
<dbReference type="OrthoDB" id="1720039at2759"/>
<comment type="caution">
    <text evidence="2">The sequence shown here is derived from an EMBL/GenBank/DDBJ whole genome shotgun (WGS) entry which is preliminary data.</text>
</comment>
<dbReference type="InterPro" id="IPR040256">
    <property type="entry name" value="At4g02000-like"/>
</dbReference>
<organism evidence="2 3">
    <name type="scientific">Turnera subulata</name>
    <dbReference type="NCBI Taxonomy" id="218843"/>
    <lineage>
        <taxon>Eukaryota</taxon>
        <taxon>Viridiplantae</taxon>
        <taxon>Streptophyta</taxon>
        <taxon>Embryophyta</taxon>
        <taxon>Tracheophyta</taxon>
        <taxon>Spermatophyta</taxon>
        <taxon>Magnoliopsida</taxon>
        <taxon>eudicotyledons</taxon>
        <taxon>Gunneridae</taxon>
        <taxon>Pentapetalae</taxon>
        <taxon>rosids</taxon>
        <taxon>fabids</taxon>
        <taxon>Malpighiales</taxon>
        <taxon>Passifloraceae</taxon>
        <taxon>Turnera</taxon>
    </lineage>
</organism>
<evidence type="ECO:0000313" key="3">
    <source>
        <dbReference type="Proteomes" id="UP001141552"/>
    </source>
</evidence>
<keyword evidence="3" id="KW-1185">Reference proteome</keyword>
<dbReference type="Proteomes" id="UP001141552">
    <property type="component" value="Unassembled WGS sequence"/>
</dbReference>
<dbReference type="PANTHER" id="PTHR31286:SF171">
    <property type="entry name" value="CCHC-TYPE DOMAIN-CONTAINING PROTEIN"/>
    <property type="match status" value="1"/>
</dbReference>
<proteinExistence type="predicted"/>
<sequence>MQLWKPGTSVEILDLGHGYYLVKFTSLVDLEKVITRGPWMVYDHYLTLNQWFPEFRPECDHLVKTMAWIRLPGLPLMYYDDDLLITFASAIGKPVKIDLNTSEATRALFECVWRLTLGSLWFRWFISKMRLLKCNTRSSIPSV</sequence>
<dbReference type="PANTHER" id="PTHR31286">
    <property type="entry name" value="GLYCINE-RICH CELL WALL STRUCTURAL PROTEIN 1.8-LIKE"/>
    <property type="match status" value="1"/>
</dbReference>
<protein>
    <recommendedName>
        <fullName evidence="1">DUF4283 domain-containing protein</fullName>
    </recommendedName>
</protein>
<dbReference type="Pfam" id="PF14111">
    <property type="entry name" value="DUF4283"/>
    <property type="match status" value="1"/>
</dbReference>
<reference evidence="2" key="1">
    <citation type="submission" date="2022-02" db="EMBL/GenBank/DDBJ databases">
        <authorList>
            <person name="Henning P.M."/>
            <person name="McCubbin A.G."/>
            <person name="Shore J.S."/>
        </authorList>
    </citation>
    <scope>NUCLEOTIDE SEQUENCE</scope>
    <source>
        <strain evidence="2">F60SS</strain>
        <tissue evidence="2">Leaves</tissue>
    </source>
</reference>
<feature type="domain" description="DUF4283" evidence="1">
    <location>
        <begin position="2"/>
        <end position="58"/>
    </location>
</feature>
<evidence type="ECO:0000259" key="1">
    <source>
        <dbReference type="Pfam" id="PF14111"/>
    </source>
</evidence>
<accession>A0A9Q0G8M1</accession>
<gene>
    <name evidence="2" type="ORF">Tsubulata_005731</name>
</gene>